<dbReference type="InterPro" id="IPR050399">
    <property type="entry name" value="HPr"/>
</dbReference>
<name>A0A917I268_9HYPH</name>
<dbReference type="Gene3D" id="3.30.1340.10">
    <property type="entry name" value="HPr-like"/>
    <property type="match status" value="1"/>
</dbReference>
<accession>A0A917I268</accession>
<dbReference type="InterPro" id="IPR001020">
    <property type="entry name" value="PTS_HPr_His_P_site"/>
</dbReference>
<evidence type="ECO:0000256" key="1">
    <source>
        <dbReference type="ARBA" id="ARBA00004496"/>
    </source>
</evidence>
<dbReference type="RefSeq" id="WP_188515719.1">
    <property type="nucleotide sequence ID" value="NZ_BMES01000001.1"/>
</dbReference>
<dbReference type="InterPro" id="IPR035895">
    <property type="entry name" value="HPr-like_sf"/>
</dbReference>
<feature type="domain" description="HPr" evidence="5">
    <location>
        <begin position="20"/>
        <end position="107"/>
    </location>
</feature>
<dbReference type="EMBL" id="BMES01000001">
    <property type="protein sequence ID" value="GGH06016.1"/>
    <property type="molecule type" value="Genomic_DNA"/>
</dbReference>
<evidence type="ECO:0000259" key="5">
    <source>
        <dbReference type="PROSITE" id="PS51350"/>
    </source>
</evidence>
<reference evidence="6" key="1">
    <citation type="journal article" date="2014" name="Int. J. Syst. Evol. Microbiol.">
        <title>Complete genome sequence of Corynebacterium casei LMG S-19264T (=DSM 44701T), isolated from a smear-ripened cheese.</title>
        <authorList>
            <consortium name="US DOE Joint Genome Institute (JGI-PGF)"/>
            <person name="Walter F."/>
            <person name="Albersmeier A."/>
            <person name="Kalinowski J."/>
            <person name="Ruckert C."/>
        </authorList>
    </citation>
    <scope>NUCLEOTIDE SEQUENCE</scope>
    <source>
        <strain evidence="6">CGMCC 1.12214</strain>
    </source>
</reference>
<reference evidence="6" key="2">
    <citation type="submission" date="2020-09" db="EMBL/GenBank/DDBJ databases">
        <authorList>
            <person name="Sun Q."/>
            <person name="Zhou Y."/>
        </authorList>
    </citation>
    <scope>NUCLEOTIDE SEQUENCE</scope>
    <source>
        <strain evidence="6">CGMCC 1.12214</strain>
    </source>
</reference>
<dbReference type="Pfam" id="PF00381">
    <property type="entry name" value="PTS-HPr"/>
    <property type="match status" value="1"/>
</dbReference>
<evidence type="ECO:0000256" key="2">
    <source>
        <dbReference type="ARBA" id="ARBA00010736"/>
    </source>
</evidence>
<evidence type="ECO:0000313" key="7">
    <source>
        <dbReference type="Proteomes" id="UP000603912"/>
    </source>
</evidence>
<dbReference type="SUPFAM" id="SSF55594">
    <property type="entry name" value="HPr-like"/>
    <property type="match status" value="1"/>
</dbReference>
<keyword evidence="7" id="KW-1185">Reference proteome</keyword>
<keyword evidence="4" id="KW-0598">Phosphotransferase system</keyword>
<dbReference type="PANTHER" id="PTHR33705:SF2">
    <property type="entry name" value="PHOSPHOCARRIER PROTEIN NPR"/>
    <property type="match status" value="1"/>
</dbReference>
<dbReference type="NCBIfam" id="TIGR01003">
    <property type="entry name" value="PTS_HPr_family"/>
    <property type="match status" value="1"/>
</dbReference>
<keyword evidence="3" id="KW-0963">Cytoplasm</keyword>
<dbReference type="GO" id="GO:0009401">
    <property type="term" value="P:phosphoenolpyruvate-dependent sugar phosphotransferase system"/>
    <property type="evidence" value="ECO:0007669"/>
    <property type="project" value="UniProtKB-KW"/>
</dbReference>
<dbReference type="Proteomes" id="UP000603912">
    <property type="component" value="Unassembled WGS sequence"/>
</dbReference>
<comment type="subcellular location">
    <subcellularLocation>
        <location evidence="1">Cytoplasm</location>
    </subcellularLocation>
</comment>
<dbReference type="AlphaFoldDB" id="A0A917I268"/>
<gene>
    <name evidence="6" type="primary">ptsH</name>
    <name evidence="6" type="ORF">GCM10007036_00250</name>
</gene>
<dbReference type="PROSITE" id="PS51350">
    <property type="entry name" value="PTS_HPR_DOM"/>
    <property type="match status" value="1"/>
</dbReference>
<comment type="similarity">
    <text evidence="2">Belongs to the HPr family.</text>
</comment>
<dbReference type="GO" id="GO:0005737">
    <property type="term" value="C:cytoplasm"/>
    <property type="evidence" value="ECO:0007669"/>
    <property type="project" value="UniProtKB-SubCell"/>
</dbReference>
<dbReference type="InterPro" id="IPR000032">
    <property type="entry name" value="HPr-like"/>
</dbReference>
<sequence>MIDDPDAGCDCPPAPVPDGALVRELRIVNRKGLHARATAKFVQCAERFDSAIQVTRCGETVGGTSIMGILTLGAGIGSTITVTAVGADADQALQALDDLVANRFGEEE</sequence>
<organism evidence="6 7">
    <name type="scientific">Alsobacter metallidurans</name>
    <dbReference type="NCBI Taxonomy" id="340221"/>
    <lineage>
        <taxon>Bacteria</taxon>
        <taxon>Pseudomonadati</taxon>
        <taxon>Pseudomonadota</taxon>
        <taxon>Alphaproteobacteria</taxon>
        <taxon>Hyphomicrobiales</taxon>
        <taxon>Alsobacteraceae</taxon>
        <taxon>Alsobacter</taxon>
    </lineage>
</organism>
<evidence type="ECO:0000313" key="6">
    <source>
        <dbReference type="EMBL" id="GGH06016.1"/>
    </source>
</evidence>
<dbReference type="CDD" id="cd00367">
    <property type="entry name" value="PTS-HPr_like"/>
    <property type="match status" value="1"/>
</dbReference>
<protein>
    <submittedName>
        <fullName evidence="6">Phosphocarrier protein HPr</fullName>
    </submittedName>
</protein>
<dbReference type="PROSITE" id="PS00369">
    <property type="entry name" value="PTS_HPR_HIS"/>
    <property type="match status" value="1"/>
</dbReference>
<proteinExistence type="inferred from homology"/>
<evidence type="ECO:0000256" key="4">
    <source>
        <dbReference type="ARBA" id="ARBA00022683"/>
    </source>
</evidence>
<comment type="caution">
    <text evidence="6">The sequence shown here is derived from an EMBL/GenBank/DDBJ whole genome shotgun (WGS) entry which is preliminary data.</text>
</comment>
<evidence type="ECO:0000256" key="3">
    <source>
        <dbReference type="ARBA" id="ARBA00022490"/>
    </source>
</evidence>
<dbReference type="PANTHER" id="PTHR33705">
    <property type="entry name" value="PHOSPHOCARRIER PROTEIN HPR"/>
    <property type="match status" value="1"/>
</dbReference>
<dbReference type="PRINTS" id="PR00107">
    <property type="entry name" value="PHOSPHOCPHPR"/>
</dbReference>